<reference evidence="9" key="1">
    <citation type="submission" date="2009-12" db="EMBL/GenBank/DDBJ databases">
        <title>Complete sequence of Treponema azotonutricium strain ZAS-9.</title>
        <authorList>
            <person name="Tetu S.G."/>
            <person name="Matson E."/>
            <person name="Ren Q."/>
            <person name="Seshadri R."/>
            <person name="Elbourne L."/>
            <person name="Hassan K.A."/>
            <person name="Durkin A."/>
            <person name="Radune D."/>
            <person name="Mohamoud Y."/>
            <person name="Shay R."/>
            <person name="Jin S."/>
            <person name="Zhang X."/>
            <person name="Lucey K."/>
            <person name="Ballor N.R."/>
            <person name="Ottesen E."/>
            <person name="Rosenthal R."/>
            <person name="Allen A."/>
            <person name="Leadbetter J.R."/>
            <person name="Paulsen I.T."/>
        </authorList>
    </citation>
    <scope>NUCLEOTIDE SEQUENCE [LARGE SCALE GENOMIC DNA]</scope>
    <source>
        <strain evidence="9">ATCC BAA-888 / DSM 13862 / ZAS-9</strain>
    </source>
</reference>
<dbReference type="GO" id="GO:0071555">
    <property type="term" value="P:cell wall organization"/>
    <property type="evidence" value="ECO:0007669"/>
    <property type="project" value="UniProtKB-KW"/>
</dbReference>
<dbReference type="Proteomes" id="UP000009222">
    <property type="component" value="Chromosome"/>
</dbReference>
<dbReference type="eggNOG" id="COG2348">
    <property type="taxonomic scope" value="Bacteria"/>
</dbReference>
<dbReference type="KEGG" id="taz:TREAZ_0297"/>
<dbReference type="PANTHER" id="PTHR36174:SF1">
    <property type="entry name" value="LIPID II:GLYCINE GLYCYLTRANSFERASE"/>
    <property type="match status" value="1"/>
</dbReference>
<dbReference type="PANTHER" id="PTHR36174">
    <property type="entry name" value="LIPID II:GLYCINE GLYCYLTRANSFERASE"/>
    <property type="match status" value="1"/>
</dbReference>
<sequence>MARYLANCTNAGLSLCDSSESFLQSGFWGSFKARFGWNARSFLIEWNCESEEESQPASPAKDSRTAPKPLLVIRRPLALGISFAYVPWGPELPPGFPQDDEARNQALIELAKALKPFLPKNTAFVRFDPPWYSEGACAPPPDIRLPFVRAGADVQPPDTVLMDLNQSMESLMENLKSKWRYNARLAQKKGVTVRQADESGLDVFYSLLRQTAKRDGIVIHGIDYYRTLFSQCREYQAKTDGPGLDLRLYVADHEGETLAAIVVLHRGKKAVYLYGASSDRKRNLMAPYSLQLKAMEDAKAAGCAEYDLFGIPPNADPGHPMAGLYRFKTGFGGRIIHRPGSWDFAYRPLFAGAFRAAETLRKGWRSRRKGRGEKEAKPQGNTNG</sequence>
<protein>
    <submittedName>
        <fullName evidence="8">FemAB family protein</fullName>
    </submittedName>
</protein>
<dbReference type="Pfam" id="PF02388">
    <property type="entry name" value="FemAB"/>
    <property type="match status" value="2"/>
</dbReference>
<feature type="region of interest" description="Disordered" evidence="7">
    <location>
        <begin position="364"/>
        <end position="384"/>
    </location>
</feature>
<evidence type="ECO:0000256" key="3">
    <source>
        <dbReference type="ARBA" id="ARBA00022960"/>
    </source>
</evidence>
<evidence type="ECO:0000256" key="2">
    <source>
        <dbReference type="ARBA" id="ARBA00022679"/>
    </source>
</evidence>
<keyword evidence="5" id="KW-0012">Acyltransferase</keyword>
<evidence type="ECO:0000256" key="6">
    <source>
        <dbReference type="ARBA" id="ARBA00023316"/>
    </source>
</evidence>
<proteinExistence type="inferred from homology"/>
<evidence type="ECO:0000256" key="5">
    <source>
        <dbReference type="ARBA" id="ARBA00023315"/>
    </source>
</evidence>
<dbReference type="InParanoid" id="F5YDM4"/>
<dbReference type="InterPro" id="IPR016181">
    <property type="entry name" value="Acyl_CoA_acyltransferase"/>
</dbReference>
<keyword evidence="9" id="KW-1185">Reference proteome</keyword>
<dbReference type="Gene3D" id="3.40.630.30">
    <property type="match status" value="2"/>
</dbReference>
<accession>F5YDM4</accession>
<dbReference type="GO" id="GO:0008360">
    <property type="term" value="P:regulation of cell shape"/>
    <property type="evidence" value="ECO:0007669"/>
    <property type="project" value="UniProtKB-KW"/>
</dbReference>
<dbReference type="InterPro" id="IPR050644">
    <property type="entry name" value="PG_Glycine_Bridge_Synth"/>
</dbReference>
<comment type="similarity">
    <text evidence="1">Belongs to the FemABX family.</text>
</comment>
<gene>
    <name evidence="8" type="ordered locus">TREAZ_0297</name>
</gene>
<dbReference type="STRING" id="545695.TREAZ_0297"/>
<keyword evidence="4" id="KW-0573">Peptidoglycan synthesis</keyword>
<evidence type="ECO:0000313" key="8">
    <source>
        <dbReference type="EMBL" id="AEF81884.1"/>
    </source>
</evidence>
<organism evidence="8 9">
    <name type="scientific">Leadbettera azotonutricia (strain ATCC BAA-888 / DSM 13862 / ZAS-9)</name>
    <name type="common">Treponema azotonutricium</name>
    <dbReference type="NCBI Taxonomy" id="545695"/>
    <lineage>
        <taxon>Bacteria</taxon>
        <taxon>Pseudomonadati</taxon>
        <taxon>Spirochaetota</taxon>
        <taxon>Spirochaetia</taxon>
        <taxon>Spirochaetales</taxon>
        <taxon>Breznakiellaceae</taxon>
        <taxon>Leadbettera</taxon>
    </lineage>
</organism>
<dbReference type="GO" id="GO:0009252">
    <property type="term" value="P:peptidoglycan biosynthetic process"/>
    <property type="evidence" value="ECO:0007669"/>
    <property type="project" value="UniProtKB-KW"/>
</dbReference>
<dbReference type="HOGENOM" id="CLU_048411_0_0_12"/>
<name>F5YDM4_LEAAZ</name>
<evidence type="ECO:0000313" key="9">
    <source>
        <dbReference type="Proteomes" id="UP000009222"/>
    </source>
</evidence>
<keyword evidence="3" id="KW-0133">Cell shape</keyword>
<dbReference type="AlphaFoldDB" id="F5YDM4"/>
<dbReference type="SUPFAM" id="SSF55729">
    <property type="entry name" value="Acyl-CoA N-acyltransferases (Nat)"/>
    <property type="match status" value="2"/>
</dbReference>
<evidence type="ECO:0000256" key="1">
    <source>
        <dbReference type="ARBA" id="ARBA00009943"/>
    </source>
</evidence>
<dbReference type="GO" id="GO:0016755">
    <property type="term" value="F:aminoacyltransferase activity"/>
    <property type="evidence" value="ECO:0007669"/>
    <property type="project" value="InterPro"/>
</dbReference>
<dbReference type="InterPro" id="IPR003447">
    <property type="entry name" value="FEMABX"/>
</dbReference>
<dbReference type="PROSITE" id="PS51191">
    <property type="entry name" value="FEMABX"/>
    <property type="match status" value="1"/>
</dbReference>
<keyword evidence="6" id="KW-0961">Cell wall biogenesis/degradation</keyword>
<dbReference type="EMBL" id="CP001841">
    <property type="protein sequence ID" value="AEF81884.1"/>
    <property type="molecule type" value="Genomic_DNA"/>
</dbReference>
<evidence type="ECO:0000256" key="4">
    <source>
        <dbReference type="ARBA" id="ARBA00022984"/>
    </source>
</evidence>
<reference evidence="8 9" key="2">
    <citation type="journal article" date="2011" name="ISME J.">
        <title>RNA-seq reveals cooperative metabolic interactions between two termite-gut spirochete species in co-culture.</title>
        <authorList>
            <person name="Rosenthal A.Z."/>
            <person name="Matson E.G."/>
            <person name="Eldar A."/>
            <person name="Leadbetter J.R."/>
        </authorList>
    </citation>
    <scope>NUCLEOTIDE SEQUENCE [LARGE SCALE GENOMIC DNA]</scope>
    <source>
        <strain evidence="9">ATCC BAA-888 / DSM 13862 / ZAS-9</strain>
    </source>
</reference>
<keyword evidence="2" id="KW-0808">Transferase</keyword>
<evidence type="ECO:0000256" key="7">
    <source>
        <dbReference type="SAM" id="MobiDB-lite"/>
    </source>
</evidence>